<dbReference type="PROSITE" id="PS50195">
    <property type="entry name" value="PX"/>
    <property type="match status" value="1"/>
</dbReference>
<evidence type="ECO:0000313" key="6">
    <source>
        <dbReference type="EMBL" id="AWU73462.1"/>
    </source>
</evidence>
<feature type="region of interest" description="Disordered" evidence="3">
    <location>
        <begin position="30"/>
        <end position="57"/>
    </location>
</feature>
<dbReference type="InterPro" id="IPR036871">
    <property type="entry name" value="PX_dom_sf"/>
</dbReference>
<dbReference type="Pfam" id="PF07653">
    <property type="entry name" value="SH3_2"/>
    <property type="match status" value="1"/>
</dbReference>
<evidence type="ECO:0000313" key="7">
    <source>
        <dbReference type="EMBL" id="ONH72675.1"/>
    </source>
</evidence>
<evidence type="ECO:0000256" key="1">
    <source>
        <dbReference type="ARBA" id="ARBA00022443"/>
    </source>
</evidence>
<evidence type="ECO:0000256" key="2">
    <source>
        <dbReference type="PROSITE-ProRule" id="PRU00192"/>
    </source>
</evidence>
<dbReference type="EMBL" id="MQVM01000019">
    <property type="protein sequence ID" value="ONH72675.1"/>
    <property type="molecule type" value="Genomic_DNA"/>
</dbReference>
<dbReference type="InterPro" id="IPR036028">
    <property type="entry name" value="SH3-like_dom_sf"/>
</dbReference>
<evidence type="ECO:0000313" key="9">
    <source>
        <dbReference type="Proteomes" id="UP000249293"/>
    </source>
</evidence>
<feature type="domain" description="PX" evidence="5">
    <location>
        <begin position="188"/>
        <end position="314"/>
    </location>
</feature>
<keyword evidence="9" id="KW-1185">Reference proteome</keyword>
<dbReference type="SUPFAM" id="SSF50044">
    <property type="entry name" value="SH3-domain"/>
    <property type="match status" value="1"/>
</dbReference>
<dbReference type="Proteomes" id="UP000249293">
    <property type="component" value="Chromosome 1"/>
</dbReference>
<evidence type="ECO:0000256" key="3">
    <source>
        <dbReference type="SAM" id="MobiDB-lite"/>
    </source>
</evidence>
<dbReference type="GO" id="GO:0035091">
    <property type="term" value="F:phosphatidylinositol binding"/>
    <property type="evidence" value="ECO:0007669"/>
    <property type="project" value="InterPro"/>
</dbReference>
<gene>
    <name evidence="7" type="ORF">BOH78_3670</name>
    <name evidence="6" type="ORF">C5L36_0A00740</name>
</gene>
<dbReference type="SUPFAM" id="SSF64268">
    <property type="entry name" value="PX domain"/>
    <property type="match status" value="1"/>
</dbReference>
<dbReference type="Proteomes" id="UP000189274">
    <property type="component" value="Unassembled WGS sequence"/>
</dbReference>
<dbReference type="EMBL" id="CP028773">
    <property type="protein sequence ID" value="AWU73462.1"/>
    <property type="molecule type" value="Genomic_DNA"/>
</dbReference>
<dbReference type="AlphaFoldDB" id="A0A1V2LJB7"/>
<evidence type="ECO:0000259" key="4">
    <source>
        <dbReference type="PROSITE" id="PS50002"/>
    </source>
</evidence>
<dbReference type="Gene3D" id="3.10.20.90">
    <property type="entry name" value="Phosphatidylinositol 3-kinase Catalytic Subunit, Chain A, domain 1"/>
    <property type="match status" value="1"/>
</dbReference>
<sequence>MVSISAPFNVQHNPKVKDVAVLMWNNKSNKNEQESRSLRNTYSQNSSTQSVSTAHNSGSGFRKNAIVVCTIEFTAEYHNELSCSPGEVFKLIDPKVVNGWVLVQSLSNGAKGWAPNSSMKLLDLFKNKNENTSKPSLGSQPSSVETSPCATSPKKDTRLLSLRSSAASSSTSSSNSFIDYYASPRDSLPYSSVYVHSMYLREGNRYMFWYRVDLQSKNIPNQIIHLARYYNEFASLHKALNKHIKSLNLDVILPKLPPSVDLLDSSEELDSLSRNLSNLNRYLNVVFAIVNQQPTNSPLLQTLVTFLSPIDKDFQHYVSLTDDEIMKILTPQSSNNPEEIPLDISLPNTTDNNGELFAKPSSIGVHRSASVSSTSSHSSKISNILDINKSNDFIKIKIIYRDEFSIIKLDMKTINFLTLSKAVARKVNRLNGLTLAYKNSNSVFILLRDDEGLERALKDNNSKLIIKVI</sequence>
<dbReference type="InterPro" id="IPR001683">
    <property type="entry name" value="PX_dom"/>
</dbReference>
<dbReference type="Gene3D" id="3.30.1520.10">
    <property type="entry name" value="Phox-like domain"/>
    <property type="match status" value="1"/>
</dbReference>
<name>A0A1V2LJB7_PICKU</name>
<keyword evidence="1 2" id="KW-0728">SH3 domain</keyword>
<dbReference type="STRING" id="4909.A0A1V2LJB7"/>
<dbReference type="InterPro" id="IPR001452">
    <property type="entry name" value="SH3_domain"/>
</dbReference>
<reference evidence="6 9" key="3">
    <citation type="submission" date="2018-06" db="EMBL/GenBank/DDBJ databases">
        <title>Population genomics shows no distinction between pathogenic Candida krusei and environmental Pichia kudriavzevii: One species, four names.</title>
        <authorList>
            <person name="Douglass A.P."/>
            <person name="Offei B."/>
            <person name="Braun-Galleani S."/>
            <person name="Coughlan A.Y."/>
            <person name="Martos A."/>
            <person name="Ortiz-Merino R.A."/>
            <person name="Byrne K.P."/>
            <person name="Wolfe K.H."/>
        </authorList>
    </citation>
    <scope>NUCLEOTIDE SEQUENCE [LARGE SCALE GENOMIC DNA]</scope>
    <source>
        <strain evidence="6 9">CBS573</strain>
    </source>
</reference>
<feature type="compositionally biased region" description="Polar residues" evidence="3">
    <location>
        <begin position="38"/>
        <end position="57"/>
    </location>
</feature>
<proteinExistence type="predicted"/>
<reference evidence="7" key="2">
    <citation type="submission" date="2017-01" db="EMBL/GenBank/DDBJ databases">
        <authorList>
            <person name="Mah S.A."/>
            <person name="Swanson W.J."/>
            <person name="Moy G.W."/>
            <person name="Vacquier V.D."/>
        </authorList>
    </citation>
    <scope>NUCLEOTIDE SEQUENCE [LARGE SCALE GENOMIC DNA]</scope>
    <source>
        <strain evidence="7">129</strain>
    </source>
</reference>
<evidence type="ECO:0000259" key="5">
    <source>
        <dbReference type="PROSITE" id="PS50195"/>
    </source>
</evidence>
<dbReference type="Gene3D" id="2.30.30.40">
    <property type="entry name" value="SH3 Domains"/>
    <property type="match status" value="1"/>
</dbReference>
<protein>
    <submittedName>
        <fullName evidence="7">Intersectin-2</fullName>
    </submittedName>
</protein>
<dbReference type="SUPFAM" id="SSF54277">
    <property type="entry name" value="CAD &amp; PB1 domains"/>
    <property type="match status" value="1"/>
</dbReference>
<feature type="compositionally biased region" description="Polar residues" evidence="3">
    <location>
        <begin position="132"/>
        <end position="150"/>
    </location>
</feature>
<dbReference type="PROSITE" id="PS50002">
    <property type="entry name" value="SH3"/>
    <property type="match status" value="1"/>
</dbReference>
<evidence type="ECO:0000313" key="8">
    <source>
        <dbReference type="Proteomes" id="UP000189274"/>
    </source>
</evidence>
<reference evidence="8" key="1">
    <citation type="journal article" date="2017" name="Genome Announc.">
        <title>Genome sequences of Cyberlindnera fabianii 65, Pichia kudriavzevii 129, and Saccharomyces cerevisiae 131 isolated from fermented masau fruits in Zimbabwe.</title>
        <authorList>
            <person name="van Rijswijck I.M.H."/>
            <person name="Derks M.F.L."/>
            <person name="Abee T."/>
            <person name="de Ridder D."/>
            <person name="Smid E.J."/>
        </authorList>
    </citation>
    <scope>NUCLEOTIDE SEQUENCE [LARGE SCALE GENOMIC DNA]</scope>
    <source>
        <strain evidence="8">129</strain>
    </source>
</reference>
<accession>A0A1V2LJB7</accession>
<dbReference type="OrthoDB" id="3997903at2759"/>
<dbReference type="Pfam" id="PF00787">
    <property type="entry name" value="PX"/>
    <property type="match status" value="1"/>
</dbReference>
<feature type="region of interest" description="Disordered" evidence="3">
    <location>
        <begin position="131"/>
        <end position="154"/>
    </location>
</feature>
<dbReference type="VEuPathDB" id="FungiDB:C5L36_0A00740"/>
<feature type="domain" description="SH3" evidence="4">
    <location>
        <begin position="62"/>
        <end position="124"/>
    </location>
</feature>
<organism evidence="7 8">
    <name type="scientific">Pichia kudriavzevii</name>
    <name type="common">Yeast</name>
    <name type="synonym">Issatchenkia orientalis</name>
    <dbReference type="NCBI Taxonomy" id="4909"/>
    <lineage>
        <taxon>Eukaryota</taxon>
        <taxon>Fungi</taxon>
        <taxon>Dikarya</taxon>
        <taxon>Ascomycota</taxon>
        <taxon>Saccharomycotina</taxon>
        <taxon>Pichiomycetes</taxon>
        <taxon>Pichiales</taxon>
        <taxon>Pichiaceae</taxon>
        <taxon>Pichia</taxon>
    </lineage>
</organism>